<proteinExistence type="predicted"/>
<evidence type="ECO:0000313" key="1">
    <source>
        <dbReference type="EMBL" id="KAF7827967.1"/>
    </source>
</evidence>
<sequence>MHEVWKGLDLFDELNVFCGRRFLEAHLEEPGSTYGMERDQE</sequence>
<accession>A0A834TV05</accession>
<protein>
    <submittedName>
        <fullName evidence="1">Uncharacterized protein</fullName>
    </submittedName>
</protein>
<gene>
    <name evidence="1" type="ORF">G2W53_019131</name>
</gene>
<organism evidence="1 2">
    <name type="scientific">Senna tora</name>
    <dbReference type="NCBI Taxonomy" id="362788"/>
    <lineage>
        <taxon>Eukaryota</taxon>
        <taxon>Viridiplantae</taxon>
        <taxon>Streptophyta</taxon>
        <taxon>Embryophyta</taxon>
        <taxon>Tracheophyta</taxon>
        <taxon>Spermatophyta</taxon>
        <taxon>Magnoliopsida</taxon>
        <taxon>eudicotyledons</taxon>
        <taxon>Gunneridae</taxon>
        <taxon>Pentapetalae</taxon>
        <taxon>rosids</taxon>
        <taxon>fabids</taxon>
        <taxon>Fabales</taxon>
        <taxon>Fabaceae</taxon>
        <taxon>Caesalpinioideae</taxon>
        <taxon>Cassia clade</taxon>
        <taxon>Senna</taxon>
    </lineage>
</organism>
<keyword evidence="2" id="KW-1185">Reference proteome</keyword>
<dbReference type="AlphaFoldDB" id="A0A834TV05"/>
<reference evidence="1" key="1">
    <citation type="submission" date="2020-09" db="EMBL/GenBank/DDBJ databases">
        <title>Genome-Enabled Discovery of Anthraquinone Biosynthesis in Senna tora.</title>
        <authorList>
            <person name="Kang S.-H."/>
            <person name="Pandey R.P."/>
            <person name="Lee C.-M."/>
            <person name="Sim J.-S."/>
            <person name="Jeong J.-T."/>
            <person name="Choi B.-S."/>
            <person name="Jung M."/>
            <person name="Ginzburg D."/>
            <person name="Zhao K."/>
            <person name="Won S.Y."/>
            <person name="Oh T.-J."/>
            <person name="Yu Y."/>
            <person name="Kim N.-H."/>
            <person name="Lee O.R."/>
            <person name="Lee T.-H."/>
            <person name="Bashyal P."/>
            <person name="Kim T.-S."/>
            <person name="Lee W.-H."/>
            <person name="Kawkins C."/>
            <person name="Kim C.-K."/>
            <person name="Kim J.S."/>
            <person name="Ahn B.O."/>
            <person name="Rhee S.Y."/>
            <person name="Sohng J.K."/>
        </authorList>
    </citation>
    <scope>NUCLEOTIDE SEQUENCE</scope>
    <source>
        <tissue evidence="1">Leaf</tissue>
    </source>
</reference>
<evidence type="ECO:0000313" key="2">
    <source>
        <dbReference type="Proteomes" id="UP000634136"/>
    </source>
</evidence>
<dbReference type="EMBL" id="JAAIUW010000006">
    <property type="protein sequence ID" value="KAF7827967.1"/>
    <property type="molecule type" value="Genomic_DNA"/>
</dbReference>
<name>A0A834TV05_9FABA</name>
<comment type="caution">
    <text evidence="1">The sequence shown here is derived from an EMBL/GenBank/DDBJ whole genome shotgun (WGS) entry which is preliminary data.</text>
</comment>
<dbReference type="Proteomes" id="UP000634136">
    <property type="component" value="Unassembled WGS sequence"/>
</dbReference>